<dbReference type="Gene3D" id="3.90.740.10">
    <property type="entry name" value="Valyl/Leucyl/Isoleucyl-tRNA synthetase, editing domain"/>
    <property type="match status" value="1"/>
</dbReference>
<feature type="compositionally biased region" description="Polar residues" evidence="9">
    <location>
        <begin position="560"/>
        <end position="573"/>
    </location>
</feature>
<evidence type="ECO:0000256" key="6">
    <source>
        <dbReference type="ARBA" id="ARBA00022917"/>
    </source>
</evidence>
<evidence type="ECO:0000313" key="10">
    <source>
        <dbReference type="EMBL" id="KAL3512144.1"/>
    </source>
</evidence>
<evidence type="ECO:0000256" key="2">
    <source>
        <dbReference type="ARBA" id="ARBA00013169"/>
    </source>
</evidence>
<dbReference type="AlphaFoldDB" id="A0ABD2YXZ6"/>
<accession>A0ABD2YXZ6</accession>
<keyword evidence="11" id="KW-1185">Reference proteome</keyword>
<dbReference type="GO" id="GO:0005524">
    <property type="term" value="F:ATP binding"/>
    <property type="evidence" value="ECO:0007669"/>
    <property type="project" value="UniProtKB-KW"/>
</dbReference>
<evidence type="ECO:0000256" key="3">
    <source>
        <dbReference type="ARBA" id="ARBA00022598"/>
    </source>
</evidence>
<dbReference type="GO" id="GO:0006412">
    <property type="term" value="P:translation"/>
    <property type="evidence" value="ECO:0007669"/>
    <property type="project" value="UniProtKB-KW"/>
</dbReference>
<keyword evidence="6" id="KW-0648">Protein biosynthesis</keyword>
<evidence type="ECO:0000256" key="8">
    <source>
        <dbReference type="ARBA" id="ARBA00029936"/>
    </source>
</evidence>
<dbReference type="Proteomes" id="UP001630127">
    <property type="component" value="Unassembled WGS sequence"/>
</dbReference>
<dbReference type="EMBL" id="JBJUIK010000011">
    <property type="protein sequence ID" value="KAL3512144.1"/>
    <property type="molecule type" value="Genomic_DNA"/>
</dbReference>
<keyword evidence="5" id="KW-0067">ATP-binding</keyword>
<dbReference type="SUPFAM" id="SSF50677">
    <property type="entry name" value="ValRS/IleRS/LeuRS editing domain"/>
    <property type="match status" value="1"/>
</dbReference>
<feature type="region of interest" description="Disordered" evidence="9">
    <location>
        <begin position="673"/>
        <end position="693"/>
    </location>
</feature>
<proteinExistence type="inferred from homology"/>
<reference evidence="10 11" key="1">
    <citation type="submission" date="2024-11" db="EMBL/GenBank/DDBJ databases">
        <title>A near-complete genome assembly of Cinchona calisaya.</title>
        <authorList>
            <person name="Lian D.C."/>
            <person name="Zhao X.W."/>
            <person name="Wei L."/>
        </authorList>
    </citation>
    <scope>NUCLEOTIDE SEQUENCE [LARGE SCALE GENOMIC DNA]</scope>
    <source>
        <tissue evidence="10">Nenye</tissue>
    </source>
</reference>
<dbReference type="InterPro" id="IPR009008">
    <property type="entry name" value="Val/Leu/Ile-tRNA-synth_edit"/>
</dbReference>
<dbReference type="InterPro" id="IPR002303">
    <property type="entry name" value="Valyl-tRNA_ligase"/>
</dbReference>
<keyword evidence="7" id="KW-0030">Aminoacyl-tRNA synthetase</keyword>
<dbReference type="GO" id="GO:0004832">
    <property type="term" value="F:valine-tRNA ligase activity"/>
    <property type="evidence" value="ECO:0007669"/>
    <property type="project" value="UniProtKB-EC"/>
</dbReference>
<dbReference type="PANTHER" id="PTHR11946">
    <property type="entry name" value="VALYL-TRNA SYNTHETASES"/>
    <property type="match status" value="1"/>
</dbReference>
<evidence type="ECO:0000256" key="4">
    <source>
        <dbReference type="ARBA" id="ARBA00022741"/>
    </source>
</evidence>
<keyword evidence="3" id="KW-0436">Ligase</keyword>
<evidence type="ECO:0000313" key="11">
    <source>
        <dbReference type="Proteomes" id="UP001630127"/>
    </source>
</evidence>
<feature type="compositionally biased region" description="Low complexity" evidence="9">
    <location>
        <begin position="674"/>
        <end position="686"/>
    </location>
</feature>
<protein>
    <recommendedName>
        <fullName evidence="2">valine--tRNA ligase</fullName>
        <ecNumber evidence="2">6.1.1.9</ecNumber>
    </recommendedName>
    <alternativeName>
        <fullName evidence="8">Valyl-tRNA synthetase</fullName>
    </alternativeName>
</protein>
<dbReference type="EC" id="6.1.1.9" evidence="2"/>
<evidence type="ECO:0000256" key="5">
    <source>
        <dbReference type="ARBA" id="ARBA00022840"/>
    </source>
</evidence>
<feature type="region of interest" description="Disordered" evidence="9">
    <location>
        <begin position="546"/>
        <end position="575"/>
    </location>
</feature>
<comment type="caution">
    <text evidence="10">The sequence shown here is derived from an EMBL/GenBank/DDBJ whole genome shotgun (WGS) entry which is preliminary data.</text>
</comment>
<evidence type="ECO:0000256" key="1">
    <source>
        <dbReference type="ARBA" id="ARBA00005594"/>
    </source>
</evidence>
<feature type="compositionally biased region" description="Basic and acidic residues" evidence="9">
    <location>
        <begin position="546"/>
        <end position="559"/>
    </location>
</feature>
<organism evidence="10 11">
    <name type="scientific">Cinchona calisaya</name>
    <dbReference type="NCBI Taxonomy" id="153742"/>
    <lineage>
        <taxon>Eukaryota</taxon>
        <taxon>Viridiplantae</taxon>
        <taxon>Streptophyta</taxon>
        <taxon>Embryophyta</taxon>
        <taxon>Tracheophyta</taxon>
        <taxon>Spermatophyta</taxon>
        <taxon>Magnoliopsida</taxon>
        <taxon>eudicotyledons</taxon>
        <taxon>Gunneridae</taxon>
        <taxon>Pentapetalae</taxon>
        <taxon>asterids</taxon>
        <taxon>lamiids</taxon>
        <taxon>Gentianales</taxon>
        <taxon>Rubiaceae</taxon>
        <taxon>Cinchonoideae</taxon>
        <taxon>Cinchoneae</taxon>
        <taxon>Cinchona</taxon>
    </lineage>
</organism>
<dbReference type="PANTHER" id="PTHR11946:SF109">
    <property type="entry name" value="VALINE--TRNA LIGASE"/>
    <property type="match status" value="1"/>
</dbReference>
<comment type="similarity">
    <text evidence="1">Belongs to the class-I aminoacyl-tRNA synthetase family.</text>
</comment>
<dbReference type="Gene3D" id="3.10.20.90">
    <property type="entry name" value="Phosphatidylinositol 3-kinase Catalytic Subunit, Chain A, domain 1"/>
    <property type="match status" value="1"/>
</dbReference>
<feature type="region of interest" description="Disordered" evidence="9">
    <location>
        <begin position="20"/>
        <end position="54"/>
    </location>
</feature>
<name>A0ABD2YXZ6_9GENT</name>
<gene>
    <name evidence="10" type="ORF">ACH5RR_024861</name>
</gene>
<evidence type="ECO:0000256" key="9">
    <source>
        <dbReference type="SAM" id="MobiDB-lite"/>
    </source>
</evidence>
<evidence type="ECO:0000256" key="7">
    <source>
        <dbReference type="ARBA" id="ARBA00023146"/>
    </source>
</evidence>
<sequence>MALDIPSLPEKVMLECCQSQNSSLHKGSKGKKKKEEKVQQFSNSSKTGKKKNFKREGLEDNAEDYVDSEIALRKEEILSAAAQAALDSHFRNFIQSPKQYKCVYSYTRIQIRTLFFLARERTEKACKAAQKAEAAKLQVEVVACLAFRRRKNNLKSRPAAFVLCRSNDVADIDPIMDLYACVFVITGGISTCELDCILRTAIFDIEISPANDPNDFVEVGKHQNLEFINTFTDEGKLNGNGGLEFVGRLRFETHVASTEALKKKGLYRGFKDNEMRLGICSRSNDVVKPLIKLQWYVSFKSMVKEALDAVMDDDKRKMEIIPKQYATEWKSFGGVTKFLHELKKKAQEVAQRLFPGKQFQLSQDPDVLDTPVFFCFEGTSLKDFRKFPGLGSLPPMIHDAYGRLHVTITSEDSRHATQCIPKTNYSLLQGEGRYGGTKSLFGGLRENDAARAGCAVSFVNEALCAAFIICSSSDVAEIIQCREPKILTLASLSSLEVVVYAELRENPNPPIEIQDKEGIPLEQQRLILAGTLIFGYKRFKNQSKVADLRKNPNRQDDNPTSRAPTSSTIYSQNSRHRRYSSGPAMINLCLKAVGGWKNRLRVLPNKVIYAMILSKEGILSAAAEAALHLLFCNFIQSPKQYCETKNPEMTKTENTKAREKELKKLMAAQKAESAKLQAQQSSNSSKAGKKKNFIREGFEDNAEDYSIGLEETAVSSNGESIQSKWYAWWEKSNFFVAQASRSKPPLAIVVAEKKLKRERNKTRHAFTHQEFVDEACMQQEHHKILGIPHCVSQRLTTAFARGSRLLSESGAAPVGCTVSAVNEAVSVYLKLRGSINAETEHEKLKKKMEELQNYFYVGWFQLHSNLICTNPNGQDYKESSDTVDNVKAKIQDKEDHQRLVFAEGIYSVPCSLYLRRCFLYTICKKYDINMQKDSMVSGDDSFTALPSNLTSKPLFRLLEEVPKLQRLAVKKKVTDSLSFIFYQLNFIKFRLSKFYLVGKKYDINKQEDSNVSGDDAFSRLYAAVESDIEAALLLALRHTVENNFHCNLYDHRYYNKNLQL</sequence>
<keyword evidence="4" id="KW-0547">Nucleotide-binding</keyword>